<keyword evidence="2" id="KW-0732">Signal</keyword>
<sequence length="123" mass="14120">MPDLLSDKLTQKTVFALTSPSGCSHESGVIRQAFLLVQQCLLDEKVDVAVLVLLDLLFPKFKYLQMRKQLCKKPVLSWPKNPRVQPLFWNNLRVALVSDNDYVYMHTNNEMISNNQSKDIIAL</sequence>
<dbReference type="GO" id="GO:0032755">
    <property type="term" value="P:positive regulation of interleukin-6 production"/>
    <property type="evidence" value="ECO:0007669"/>
    <property type="project" value="TreeGrafter"/>
</dbReference>
<evidence type="ECO:0000313" key="10">
    <source>
        <dbReference type="Proteomes" id="UP000472262"/>
    </source>
</evidence>
<keyword evidence="5" id="KW-0675">Receptor</keyword>
<dbReference type="SUPFAM" id="SSF52200">
    <property type="entry name" value="Toll/Interleukin receptor TIR domain"/>
    <property type="match status" value="1"/>
</dbReference>
<dbReference type="GO" id="GO:0002224">
    <property type="term" value="P:toll-like receptor signaling pathway"/>
    <property type="evidence" value="ECO:0007669"/>
    <property type="project" value="TreeGrafter"/>
</dbReference>
<dbReference type="AlphaFoldDB" id="A0A672NQT5"/>
<keyword evidence="3" id="KW-1133">Transmembrane helix</keyword>
<evidence type="ECO:0000256" key="3">
    <source>
        <dbReference type="ARBA" id="ARBA00022989"/>
    </source>
</evidence>
<dbReference type="GO" id="GO:0007249">
    <property type="term" value="P:canonical NF-kappaB signal transduction"/>
    <property type="evidence" value="ECO:0007669"/>
    <property type="project" value="TreeGrafter"/>
</dbReference>
<evidence type="ECO:0000256" key="1">
    <source>
        <dbReference type="ARBA" id="ARBA00022692"/>
    </source>
</evidence>
<keyword evidence="10" id="KW-1185">Reference proteome</keyword>
<dbReference type="Proteomes" id="UP000472262">
    <property type="component" value="Unassembled WGS sequence"/>
</dbReference>
<dbReference type="Gene3D" id="3.40.50.10140">
    <property type="entry name" value="Toll/interleukin-1 receptor homology (TIR) domain"/>
    <property type="match status" value="1"/>
</dbReference>
<comment type="subcellular location">
    <subcellularLocation>
        <location evidence="7">Endomembrane system</location>
        <topology evidence="7">Single-pass type I membrane protein</topology>
    </subcellularLocation>
</comment>
<dbReference type="PROSITE" id="PS50104">
    <property type="entry name" value="TIR"/>
    <property type="match status" value="1"/>
</dbReference>
<keyword evidence="6" id="KW-0325">Glycoprotein</keyword>
<evidence type="ECO:0000256" key="7">
    <source>
        <dbReference type="ARBA" id="ARBA00046288"/>
    </source>
</evidence>
<dbReference type="InParanoid" id="A0A672NQT5"/>
<dbReference type="PANTHER" id="PTHR47410:SF4">
    <property type="entry name" value="TOLL-LIKE RECEPTOR 9"/>
    <property type="match status" value="1"/>
</dbReference>
<evidence type="ECO:0000313" key="9">
    <source>
        <dbReference type="Ensembl" id="ENSSGRP00000053098.1"/>
    </source>
</evidence>
<reference evidence="9" key="2">
    <citation type="submission" date="2025-09" db="UniProtKB">
        <authorList>
            <consortium name="Ensembl"/>
        </authorList>
    </citation>
    <scope>IDENTIFICATION</scope>
</reference>
<dbReference type="InterPro" id="IPR035897">
    <property type="entry name" value="Toll_tir_struct_dom_sf"/>
</dbReference>
<dbReference type="PANTHER" id="PTHR47410">
    <property type="entry name" value="TOLL-LIKE RECEPTOR 7-RELATED"/>
    <property type="match status" value="1"/>
</dbReference>
<dbReference type="InterPro" id="IPR000157">
    <property type="entry name" value="TIR_dom"/>
</dbReference>
<dbReference type="GO" id="GO:0051607">
    <property type="term" value="P:defense response to virus"/>
    <property type="evidence" value="ECO:0007669"/>
    <property type="project" value="TreeGrafter"/>
</dbReference>
<dbReference type="Ensembl" id="ENSSGRT00000056737.1">
    <property type="protein sequence ID" value="ENSSGRP00000053098.1"/>
    <property type="gene ID" value="ENSSGRG00000028043.1"/>
</dbReference>
<evidence type="ECO:0000256" key="2">
    <source>
        <dbReference type="ARBA" id="ARBA00022729"/>
    </source>
</evidence>
<keyword evidence="4" id="KW-0472">Membrane</keyword>
<reference evidence="9" key="1">
    <citation type="submission" date="2025-08" db="UniProtKB">
        <authorList>
            <consortium name="Ensembl"/>
        </authorList>
    </citation>
    <scope>IDENTIFICATION</scope>
</reference>
<evidence type="ECO:0000256" key="4">
    <source>
        <dbReference type="ARBA" id="ARBA00023136"/>
    </source>
</evidence>
<dbReference type="GO" id="GO:0005886">
    <property type="term" value="C:plasma membrane"/>
    <property type="evidence" value="ECO:0007669"/>
    <property type="project" value="TreeGrafter"/>
</dbReference>
<keyword evidence="1" id="KW-0812">Transmembrane</keyword>
<evidence type="ECO:0000256" key="6">
    <source>
        <dbReference type="ARBA" id="ARBA00023180"/>
    </source>
</evidence>
<feature type="domain" description="TIR" evidence="8">
    <location>
        <begin position="1"/>
        <end position="96"/>
    </location>
</feature>
<organism evidence="9 10">
    <name type="scientific">Sinocyclocheilus grahami</name>
    <name type="common">Dianchi golden-line fish</name>
    <name type="synonym">Barbus grahami</name>
    <dbReference type="NCBI Taxonomy" id="75366"/>
    <lineage>
        <taxon>Eukaryota</taxon>
        <taxon>Metazoa</taxon>
        <taxon>Chordata</taxon>
        <taxon>Craniata</taxon>
        <taxon>Vertebrata</taxon>
        <taxon>Euteleostomi</taxon>
        <taxon>Actinopterygii</taxon>
        <taxon>Neopterygii</taxon>
        <taxon>Teleostei</taxon>
        <taxon>Ostariophysi</taxon>
        <taxon>Cypriniformes</taxon>
        <taxon>Cyprinidae</taxon>
        <taxon>Cyprininae</taxon>
        <taxon>Sinocyclocheilus</taxon>
    </lineage>
</organism>
<proteinExistence type="predicted"/>
<protein>
    <recommendedName>
        <fullName evidence="8">TIR domain-containing protein</fullName>
    </recommendedName>
</protein>
<dbReference type="GO" id="GO:0012505">
    <property type="term" value="C:endomembrane system"/>
    <property type="evidence" value="ECO:0007669"/>
    <property type="project" value="UniProtKB-SubCell"/>
</dbReference>
<evidence type="ECO:0000259" key="8">
    <source>
        <dbReference type="PROSITE" id="PS50104"/>
    </source>
</evidence>
<evidence type="ECO:0000256" key="5">
    <source>
        <dbReference type="ARBA" id="ARBA00023170"/>
    </source>
</evidence>
<name>A0A672NQT5_SINGR</name>
<accession>A0A672NQT5</accession>
<dbReference type="GO" id="GO:0038187">
    <property type="term" value="F:pattern recognition receptor activity"/>
    <property type="evidence" value="ECO:0007669"/>
    <property type="project" value="TreeGrafter"/>
</dbReference>